<dbReference type="GO" id="GO:0003677">
    <property type="term" value="F:DNA binding"/>
    <property type="evidence" value="ECO:0007669"/>
    <property type="project" value="UniProtKB-KW"/>
</dbReference>
<sequence>MEMVMTNESYWAAMEAEKALLGAILIESADGNSKTAIRESRRFVSPKDFTDYAMHDSIRSRFFYAMIYCENPPHQINLARQLNSMDLLKAGDIEEMSSLIATCPNCFLFEDYAKAVKEYSEQRHGKKAVHIRGAL</sequence>
<protein>
    <submittedName>
        <fullName evidence="4">Putative helicase</fullName>
    </submittedName>
</protein>
<evidence type="ECO:0000256" key="1">
    <source>
        <dbReference type="ARBA" id="ARBA00022705"/>
    </source>
</evidence>
<keyword evidence="4" id="KW-0547">Nucleotide-binding</keyword>
<gene>
    <name evidence="4" type="ORF">MM415B02883_0016</name>
</gene>
<name>A0A6M3KZX6_9ZZZZ</name>
<dbReference type="AlphaFoldDB" id="A0A6M3KZX6"/>
<dbReference type="GO" id="GO:0006260">
    <property type="term" value="P:DNA replication"/>
    <property type="evidence" value="ECO:0007669"/>
    <property type="project" value="UniProtKB-KW"/>
</dbReference>
<accession>A0A6M3KZX6</accession>
<dbReference type="GO" id="GO:0003678">
    <property type="term" value="F:DNA helicase activity"/>
    <property type="evidence" value="ECO:0007669"/>
    <property type="project" value="InterPro"/>
</dbReference>
<keyword evidence="1" id="KW-0235">DNA replication</keyword>
<keyword evidence="4" id="KW-0067">ATP-binding</keyword>
<dbReference type="EMBL" id="MT142735">
    <property type="protein sequence ID" value="QJA87837.1"/>
    <property type="molecule type" value="Genomic_DNA"/>
</dbReference>
<dbReference type="InterPro" id="IPR016136">
    <property type="entry name" value="DNA_helicase_N/primase_C"/>
</dbReference>
<dbReference type="InterPro" id="IPR036185">
    <property type="entry name" value="DNA_heli_DnaB-like_N_sf"/>
</dbReference>
<dbReference type="InterPro" id="IPR007693">
    <property type="entry name" value="DNA_helicase_DnaB-like_N"/>
</dbReference>
<keyword evidence="2" id="KW-0238">DNA-binding</keyword>
<dbReference type="SUPFAM" id="SSF48024">
    <property type="entry name" value="N-terminal domain of DnaB helicase"/>
    <property type="match status" value="1"/>
</dbReference>
<organism evidence="4">
    <name type="scientific">viral metagenome</name>
    <dbReference type="NCBI Taxonomy" id="1070528"/>
    <lineage>
        <taxon>unclassified sequences</taxon>
        <taxon>metagenomes</taxon>
        <taxon>organismal metagenomes</taxon>
    </lineage>
</organism>
<dbReference type="Gene3D" id="1.10.860.10">
    <property type="entry name" value="DNAb Helicase, Chain A"/>
    <property type="match status" value="1"/>
</dbReference>
<evidence type="ECO:0000256" key="2">
    <source>
        <dbReference type="ARBA" id="ARBA00023125"/>
    </source>
</evidence>
<reference evidence="4" key="1">
    <citation type="submission" date="2020-03" db="EMBL/GenBank/DDBJ databases">
        <title>The deep terrestrial virosphere.</title>
        <authorList>
            <person name="Holmfeldt K."/>
            <person name="Nilsson E."/>
            <person name="Simone D."/>
            <person name="Lopez-Fernandez M."/>
            <person name="Wu X."/>
            <person name="de Brujin I."/>
            <person name="Lundin D."/>
            <person name="Andersson A."/>
            <person name="Bertilsson S."/>
            <person name="Dopson M."/>
        </authorList>
    </citation>
    <scope>NUCLEOTIDE SEQUENCE</scope>
    <source>
        <strain evidence="4">MM415B02883</strain>
    </source>
</reference>
<evidence type="ECO:0000313" key="4">
    <source>
        <dbReference type="EMBL" id="QJA87837.1"/>
    </source>
</evidence>
<keyword evidence="4" id="KW-0347">Helicase</keyword>
<feature type="domain" description="DNA helicase DnaB-like N-terminal" evidence="3">
    <location>
        <begin position="14"/>
        <end position="118"/>
    </location>
</feature>
<keyword evidence="4" id="KW-0378">Hydrolase</keyword>
<dbReference type="GO" id="GO:0005524">
    <property type="term" value="F:ATP binding"/>
    <property type="evidence" value="ECO:0007669"/>
    <property type="project" value="InterPro"/>
</dbReference>
<dbReference type="Pfam" id="PF00772">
    <property type="entry name" value="DnaB"/>
    <property type="match status" value="1"/>
</dbReference>
<proteinExistence type="predicted"/>
<evidence type="ECO:0000259" key="3">
    <source>
        <dbReference type="Pfam" id="PF00772"/>
    </source>
</evidence>